<comment type="caution">
    <text evidence="5">The sequence shown here is derived from an EMBL/GenBank/DDBJ whole genome shotgun (WGS) entry which is preliminary data.</text>
</comment>
<dbReference type="InterPro" id="IPR034032">
    <property type="entry name" value="Zn_MMP-like_bac"/>
</dbReference>
<dbReference type="PANTHER" id="PTHR38478">
    <property type="entry name" value="PEPTIDASE M1A AND M12B"/>
    <property type="match status" value="1"/>
</dbReference>
<dbReference type="Proteomes" id="UP000271227">
    <property type="component" value="Unassembled WGS sequence"/>
</dbReference>
<evidence type="ECO:0000256" key="2">
    <source>
        <dbReference type="SAM" id="SignalP"/>
    </source>
</evidence>
<dbReference type="InterPro" id="IPR032534">
    <property type="entry name" value="EcxA_zinc-bd"/>
</dbReference>
<feature type="domain" description="DUF5117" evidence="4">
    <location>
        <begin position="390"/>
        <end position="501"/>
    </location>
</feature>
<dbReference type="Pfam" id="PF17148">
    <property type="entry name" value="DUF5117"/>
    <property type="match status" value="1"/>
</dbReference>
<proteinExistence type="predicted"/>
<sequence>MRFLPRYPAKTARSLAAVLTAGTAFILSAAGATAGFGSQDLQRALSFQTIPSQDDPKPQDDKPDAKADEPPAEEDGDGKNEDDGKDGQEKDEPGKSDQDKTEEGGNDAAADQKPASASEPTGTPAKNTPTKSKPARKTPQKKSQFRSIASVIKGHKKFDGLFPLYQDPETGRLRMEIREDQLDREFIYFSHVMDGVVEGGHFRGQYRQQKIIRINRYFNRIEFVEENPFFYFDPDNPLARARDANISPAILAVARIEAASSEEGAEDTPEPSEAEKHEATGTDAADTPSDSAAEDEATAPEIPEKPADDRKMLASARTDAPQTATTDPETGAEDSADTDQQAGEEKTGKDEDALEDTATTPPLKRYLIRADGLFASEALDQIKPSRAPGQKSGDRFGLGKLSSAKTKISAIGNYPENTAVTADYVYTNPQPPAVGTGLEITDPRNVTVRVQHTLLRMPDDGYSPRLDDPRVGYFLNYVNDMTSTDVTPWRDMINRWRLVKKDPQATLSEPVKPIVWWVENTTPEDLRPVIVRAVESWNIAFEAAGFRNAIQVRIQPDDADWDAGDIRYNVIRWTASPTPAFTGYGPSFTNPRTGEILGADIMLEYSFFSDLMRVGRSFDLETYDLATMDFRKGPSGARIWRPNGGASGHTHTHHNPGDAKGCTISSHLRRSVALGKTLAATLKGGNSHSDRLLEEALYYLVIHEVGHTLGLTHNMKGSFGRPYASAHDILAQGGGLVGSVMDYPAVNIAPPGEPQAYFYTTRPGPYDVWAVQFGYDTRLDDPDIRRAHLERSSDPALAFGNDADDMSIPGKGVDPRVNVFDFSDDPVRYAADRLELDRQAMARLMERYQTNGDESYQGLRNAFLTIAWDMLWQGRVVSRYIGGVYVDRATPGQPGATAPYRPVAKSVQKQAMGVLTTGMFAPDAFDIDGDLARHLAIQRRGFRHYFGTEDPKLHDMALGIQADILAHLLHPFTLRRMTDTGLYGNDYSVPEMMGDLTGAIFDTDSRGAVNTMRQGLQHYYVDRLIGVFGSVFYDEVARSSALGNLRRIRRSMDRWRGDAATRAHRDHIAFKIDRALETGR</sequence>
<protein>
    <submittedName>
        <fullName evidence="5">Uncharacterized protein DUF5117</fullName>
    </submittedName>
</protein>
<evidence type="ECO:0000259" key="3">
    <source>
        <dbReference type="Pfam" id="PF16313"/>
    </source>
</evidence>
<feature type="compositionally biased region" description="Polar residues" evidence="1">
    <location>
        <begin position="118"/>
        <end position="131"/>
    </location>
</feature>
<evidence type="ECO:0000313" key="5">
    <source>
        <dbReference type="EMBL" id="RMB04445.1"/>
    </source>
</evidence>
<name>A0A3M0C6B4_9PROT</name>
<dbReference type="CDD" id="cd04276">
    <property type="entry name" value="ZnMc_MMP_like_2"/>
    <property type="match status" value="1"/>
</dbReference>
<feature type="signal peptide" evidence="2">
    <location>
        <begin position="1"/>
        <end position="29"/>
    </location>
</feature>
<evidence type="ECO:0000256" key="1">
    <source>
        <dbReference type="SAM" id="MobiDB-lite"/>
    </source>
</evidence>
<feature type="domain" description="EcxA zinc-binding" evidence="3">
    <location>
        <begin position="688"/>
        <end position="1004"/>
    </location>
</feature>
<feature type="compositionally biased region" description="Low complexity" evidence="1">
    <location>
        <begin position="281"/>
        <end position="291"/>
    </location>
</feature>
<keyword evidence="6" id="KW-1185">Reference proteome</keyword>
<evidence type="ECO:0000259" key="4">
    <source>
        <dbReference type="Pfam" id="PF17148"/>
    </source>
</evidence>
<accession>A0A3M0C6B4</accession>
<dbReference type="AlphaFoldDB" id="A0A3M0C6B4"/>
<feature type="region of interest" description="Disordered" evidence="1">
    <location>
        <begin position="258"/>
        <end position="363"/>
    </location>
</feature>
<dbReference type="PANTHER" id="PTHR38478:SF1">
    <property type="entry name" value="ZINC DEPENDENT METALLOPROTEASE DOMAIN LIPOPROTEIN"/>
    <property type="match status" value="1"/>
</dbReference>
<dbReference type="SUPFAM" id="SSF55486">
    <property type="entry name" value="Metalloproteases ('zincins'), catalytic domain"/>
    <property type="match status" value="1"/>
</dbReference>
<dbReference type="InterPro" id="IPR033413">
    <property type="entry name" value="DUF5117"/>
</dbReference>
<dbReference type="EMBL" id="REFR01000013">
    <property type="protein sequence ID" value="RMB04445.1"/>
    <property type="molecule type" value="Genomic_DNA"/>
</dbReference>
<keyword evidence="2" id="KW-0732">Signal</keyword>
<evidence type="ECO:0000313" key="6">
    <source>
        <dbReference type="Proteomes" id="UP000271227"/>
    </source>
</evidence>
<dbReference type="Pfam" id="PF16313">
    <property type="entry name" value="DUF4953"/>
    <property type="match status" value="1"/>
</dbReference>
<dbReference type="Gene3D" id="3.40.390.10">
    <property type="entry name" value="Collagenase (Catalytic Domain)"/>
    <property type="match status" value="1"/>
</dbReference>
<feature type="compositionally biased region" description="Basic and acidic residues" evidence="1">
    <location>
        <begin position="54"/>
        <end position="69"/>
    </location>
</feature>
<feature type="compositionally biased region" description="Basic residues" evidence="1">
    <location>
        <begin position="133"/>
        <end position="144"/>
    </location>
</feature>
<dbReference type="RefSeq" id="WP_245999195.1">
    <property type="nucleotide sequence ID" value="NZ_REFR01000013.1"/>
</dbReference>
<feature type="compositionally biased region" description="Basic and acidic residues" evidence="1">
    <location>
        <begin position="77"/>
        <end position="103"/>
    </location>
</feature>
<dbReference type="InterPro" id="IPR024079">
    <property type="entry name" value="MetalloPept_cat_dom_sf"/>
</dbReference>
<dbReference type="GO" id="GO:0008237">
    <property type="term" value="F:metallopeptidase activity"/>
    <property type="evidence" value="ECO:0007669"/>
    <property type="project" value="InterPro"/>
</dbReference>
<feature type="compositionally biased region" description="Basic and acidic residues" evidence="1">
    <location>
        <begin position="302"/>
        <end position="312"/>
    </location>
</feature>
<gene>
    <name evidence="5" type="ORF">BXY39_2707</name>
</gene>
<dbReference type="InParanoid" id="A0A3M0C6B4"/>
<feature type="region of interest" description="Disordered" evidence="1">
    <location>
        <begin position="44"/>
        <end position="146"/>
    </location>
</feature>
<reference evidence="5 6" key="1">
    <citation type="submission" date="2018-10" db="EMBL/GenBank/DDBJ databases">
        <title>Genomic Encyclopedia of Archaeal and Bacterial Type Strains, Phase II (KMG-II): from individual species to whole genera.</title>
        <authorList>
            <person name="Goeker M."/>
        </authorList>
    </citation>
    <scope>NUCLEOTIDE SEQUENCE [LARGE SCALE GENOMIC DNA]</scope>
    <source>
        <strain evidence="5 6">DSM 25217</strain>
    </source>
</reference>
<feature type="chain" id="PRO_5018094547" evidence="2">
    <location>
        <begin position="30"/>
        <end position="1080"/>
    </location>
</feature>
<feature type="compositionally biased region" description="Acidic residues" evidence="1">
    <location>
        <begin position="263"/>
        <end position="272"/>
    </location>
</feature>
<organism evidence="5 6">
    <name type="scientific">Eilatimonas milleporae</name>
    <dbReference type="NCBI Taxonomy" id="911205"/>
    <lineage>
        <taxon>Bacteria</taxon>
        <taxon>Pseudomonadati</taxon>
        <taxon>Pseudomonadota</taxon>
        <taxon>Alphaproteobacteria</taxon>
        <taxon>Kordiimonadales</taxon>
        <taxon>Kordiimonadaceae</taxon>
        <taxon>Eilatimonas</taxon>
    </lineage>
</organism>